<keyword evidence="4" id="KW-0418">Kinase</keyword>
<evidence type="ECO:0000313" key="10">
    <source>
        <dbReference type="EMBL" id="RFM26735.1"/>
    </source>
</evidence>
<feature type="coiled-coil region" evidence="7">
    <location>
        <begin position="298"/>
        <end position="325"/>
    </location>
</feature>
<evidence type="ECO:0000256" key="8">
    <source>
        <dbReference type="SAM" id="Phobius"/>
    </source>
</evidence>
<dbReference type="InterPro" id="IPR019734">
    <property type="entry name" value="TPR_rpt"/>
</dbReference>
<gene>
    <name evidence="10" type="ORF">DXN05_18420</name>
</gene>
<evidence type="ECO:0000256" key="1">
    <source>
        <dbReference type="ARBA" id="ARBA00000085"/>
    </source>
</evidence>
<dbReference type="InterPro" id="IPR003594">
    <property type="entry name" value="HATPase_dom"/>
</dbReference>
<evidence type="ECO:0000256" key="5">
    <source>
        <dbReference type="ARBA" id="ARBA00023012"/>
    </source>
</evidence>
<dbReference type="Gene3D" id="3.30.565.10">
    <property type="entry name" value="Histidine kinase-like ATPase, C-terminal domain"/>
    <property type="match status" value="1"/>
</dbReference>
<dbReference type="EC" id="2.7.13.3" evidence="2"/>
<comment type="caution">
    <text evidence="10">The sequence shown here is derived from an EMBL/GenBank/DDBJ whole genome shotgun (WGS) entry which is preliminary data.</text>
</comment>
<dbReference type="GO" id="GO:0000160">
    <property type="term" value="P:phosphorelay signal transduction system"/>
    <property type="evidence" value="ECO:0007669"/>
    <property type="project" value="UniProtKB-KW"/>
</dbReference>
<dbReference type="CDD" id="cd16917">
    <property type="entry name" value="HATPase_UhpB-NarQ-NarX-like"/>
    <property type="match status" value="1"/>
</dbReference>
<dbReference type="InterPro" id="IPR011990">
    <property type="entry name" value="TPR-like_helical_dom_sf"/>
</dbReference>
<evidence type="ECO:0000256" key="2">
    <source>
        <dbReference type="ARBA" id="ARBA00012438"/>
    </source>
</evidence>
<keyword evidence="5" id="KW-0902">Two-component regulatory system</keyword>
<keyword evidence="7" id="KW-0175">Coiled coil</keyword>
<dbReference type="GO" id="GO:0005524">
    <property type="term" value="F:ATP binding"/>
    <property type="evidence" value="ECO:0007669"/>
    <property type="project" value="UniProtKB-KW"/>
</dbReference>
<feature type="transmembrane region" description="Helical" evidence="8">
    <location>
        <begin position="326"/>
        <end position="345"/>
    </location>
</feature>
<dbReference type="SUPFAM" id="SSF48452">
    <property type="entry name" value="TPR-like"/>
    <property type="match status" value="1"/>
</dbReference>
<comment type="catalytic activity">
    <reaction evidence="1">
        <text>ATP + protein L-histidine = ADP + protein N-phospho-L-histidine.</text>
        <dbReference type="EC" id="2.7.13.3"/>
    </reaction>
</comment>
<keyword evidence="8" id="KW-0812">Transmembrane</keyword>
<dbReference type="PROSITE" id="PS50005">
    <property type="entry name" value="TPR"/>
    <property type="match status" value="1"/>
</dbReference>
<keyword evidence="10" id="KW-0547">Nucleotide-binding</keyword>
<feature type="domain" description="Histidine kinase/HSP90-like ATPase" evidence="9">
    <location>
        <begin position="453"/>
        <end position="543"/>
    </location>
</feature>
<dbReference type="SMART" id="SM00028">
    <property type="entry name" value="TPR"/>
    <property type="match status" value="4"/>
</dbReference>
<keyword evidence="10" id="KW-0067">ATP-binding</keyword>
<keyword evidence="3" id="KW-0808">Transferase</keyword>
<evidence type="ECO:0000256" key="4">
    <source>
        <dbReference type="ARBA" id="ARBA00022777"/>
    </source>
</evidence>
<evidence type="ECO:0000256" key="3">
    <source>
        <dbReference type="ARBA" id="ARBA00022679"/>
    </source>
</evidence>
<dbReference type="InterPro" id="IPR036890">
    <property type="entry name" value="HATPase_C_sf"/>
</dbReference>
<dbReference type="AlphaFoldDB" id="A0A3E1NFI1"/>
<dbReference type="SMART" id="SM00387">
    <property type="entry name" value="HATPase_c"/>
    <property type="match status" value="1"/>
</dbReference>
<keyword evidence="11" id="KW-1185">Reference proteome</keyword>
<name>A0A3E1NFI1_9BACT</name>
<dbReference type="Gene3D" id="1.25.40.10">
    <property type="entry name" value="Tetratricopeptide repeat domain"/>
    <property type="match status" value="2"/>
</dbReference>
<sequence>MLVLTCICACSKQPKTAAFTTTLDYDKGESFLYRQNDSAFYYFNKVAASQKDSLLVALAYNNMAVIQSDAGDYFGAQESLLLSLQYLNEQKKLDYNCLSSDYNELGTSSLNLKNYDAALDYYNHALQFATDADAKTIALNDKAVAYCKKQQYGAAIAIYDSIINSSRNNKKEYARVLSNLANVKWLQNSGYEAAPELHAALQIRQDEQDDWGLNASYAHLADYYRQSRPDSALLYARKRYAVAQQLNSPDDELEALEKIIPLSAPGEVQQYFTRYHYLSDSLQTRRNAAKNQYALIRYDAEKNKADNLRLQKDNTEKRIQIILQRVFIGGIVVLLVIVLFMIIAWDRKRKQQSENAMRELRLKTSRKVHDVVANGLYQVMTQVEHNKLQKEQLLDEIEKLYEQSRDISYEQPEPEPVDYPTALAQSLQSFGNEHTKVLVVGNEAALWATVNDQAKKELKHVLQELMVNMRKHSEAQTVVVKFERKGNRVKIQYTDDGVGVPAAFSYGNGLTNTENRINSINGQINFTGNTPRGLKIEIHLPIA</sequence>
<dbReference type="PANTHER" id="PTHR24421">
    <property type="entry name" value="NITRATE/NITRITE SENSOR PROTEIN NARX-RELATED"/>
    <property type="match status" value="1"/>
</dbReference>
<dbReference type="Pfam" id="PF02518">
    <property type="entry name" value="HATPase_c"/>
    <property type="match status" value="1"/>
</dbReference>
<keyword evidence="6" id="KW-0802">TPR repeat</keyword>
<protein>
    <recommendedName>
        <fullName evidence="2">histidine kinase</fullName>
        <ecNumber evidence="2">2.7.13.3</ecNumber>
    </recommendedName>
</protein>
<evidence type="ECO:0000256" key="7">
    <source>
        <dbReference type="SAM" id="Coils"/>
    </source>
</evidence>
<evidence type="ECO:0000259" key="9">
    <source>
        <dbReference type="SMART" id="SM00387"/>
    </source>
</evidence>
<evidence type="ECO:0000313" key="11">
    <source>
        <dbReference type="Proteomes" id="UP000261284"/>
    </source>
</evidence>
<accession>A0A3E1NFI1</accession>
<dbReference type="GO" id="GO:0004673">
    <property type="term" value="F:protein histidine kinase activity"/>
    <property type="evidence" value="ECO:0007669"/>
    <property type="project" value="UniProtKB-EC"/>
</dbReference>
<evidence type="ECO:0000256" key="6">
    <source>
        <dbReference type="PROSITE-ProRule" id="PRU00339"/>
    </source>
</evidence>
<dbReference type="InterPro" id="IPR050482">
    <property type="entry name" value="Sensor_HK_TwoCompSys"/>
</dbReference>
<reference evidence="10 11" key="1">
    <citation type="submission" date="2018-08" db="EMBL/GenBank/DDBJ databases">
        <title>Chitinophagaceae sp. K23C18032701, a novel bacterium isolated from forest soil.</title>
        <authorList>
            <person name="Wang C."/>
        </authorList>
    </citation>
    <scope>NUCLEOTIDE SEQUENCE [LARGE SCALE GENOMIC DNA]</scope>
    <source>
        <strain evidence="10 11">K23C18032701</strain>
    </source>
</reference>
<dbReference type="OrthoDB" id="943406at2"/>
<feature type="repeat" description="TPR" evidence="6">
    <location>
        <begin position="99"/>
        <end position="132"/>
    </location>
</feature>
<proteinExistence type="predicted"/>
<keyword evidence="8" id="KW-1133">Transmembrane helix</keyword>
<organism evidence="10 11">
    <name type="scientific">Deminuibacter soli</name>
    <dbReference type="NCBI Taxonomy" id="2291815"/>
    <lineage>
        <taxon>Bacteria</taxon>
        <taxon>Pseudomonadati</taxon>
        <taxon>Bacteroidota</taxon>
        <taxon>Chitinophagia</taxon>
        <taxon>Chitinophagales</taxon>
        <taxon>Chitinophagaceae</taxon>
        <taxon>Deminuibacter</taxon>
    </lineage>
</organism>
<dbReference type="EMBL" id="QTJU01000008">
    <property type="protein sequence ID" value="RFM26735.1"/>
    <property type="molecule type" value="Genomic_DNA"/>
</dbReference>
<dbReference type="PANTHER" id="PTHR24421:SF10">
    <property type="entry name" value="NITRATE_NITRITE SENSOR PROTEIN NARQ"/>
    <property type="match status" value="1"/>
</dbReference>
<keyword evidence="8" id="KW-0472">Membrane</keyword>
<dbReference type="Proteomes" id="UP000261284">
    <property type="component" value="Unassembled WGS sequence"/>
</dbReference>
<dbReference type="SUPFAM" id="SSF55874">
    <property type="entry name" value="ATPase domain of HSP90 chaperone/DNA topoisomerase II/histidine kinase"/>
    <property type="match status" value="1"/>
</dbReference>